<sequence>MEEALLPFSPTFQPSPSSSPFATAPSSPRSCETSREAPPDDFPRAVYFSAPSSPARNSTSSASHVPFRWEEEGETKDGDFEFEFSGQLDFARESAFAEELFENGSWIRPWKPPPCLQNDGAVPVARRHPEVTRGDGYKVTSPVKSGFDPVEPAVKGIGRQDDEEEEEEGPEAPLMYSYNRGRNRKAIPGGSVSRRETRSLPPPPRLSDVIFDNSIGDESLEGRDQEMKLETRATPYLARLMWAFSNSQGYGYKRWRLRDLLLFRSVSEGTGTRNLCSKDDTMTRREEDTASSSRWSSWRSWTTRDSFRSNEGSIGSTSSGSNRGRQSMASRTNSVELHYTKNRAVSEEMKRKTYLPYKQGVLGCLGFGGSGMGVGRELARGVGLSTRGQ</sequence>
<dbReference type="Proteomes" id="UP001057402">
    <property type="component" value="Chromosome 6"/>
</dbReference>
<evidence type="ECO:0000313" key="2">
    <source>
        <dbReference type="Proteomes" id="UP001057402"/>
    </source>
</evidence>
<proteinExistence type="predicted"/>
<protein>
    <submittedName>
        <fullName evidence="1">Uncharacterized protein</fullName>
    </submittedName>
</protein>
<keyword evidence="2" id="KW-1185">Reference proteome</keyword>
<evidence type="ECO:0000313" key="1">
    <source>
        <dbReference type="EMBL" id="KAI4367625.1"/>
    </source>
</evidence>
<dbReference type="EMBL" id="CM042885">
    <property type="protein sequence ID" value="KAI4367625.1"/>
    <property type="molecule type" value="Genomic_DNA"/>
</dbReference>
<accession>A0ACB9QQP1</accession>
<organism evidence="1 2">
    <name type="scientific">Melastoma candidum</name>
    <dbReference type="NCBI Taxonomy" id="119954"/>
    <lineage>
        <taxon>Eukaryota</taxon>
        <taxon>Viridiplantae</taxon>
        <taxon>Streptophyta</taxon>
        <taxon>Embryophyta</taxon>
        <taxon>Tracheophyta</taxon>
        <taxon>Spermatophyta</taxon>
        <taxon>Magnoliopsida</taxon>
        <taxon>eudicotyledons</taxon>
        <taxon>Gunneridae</taxon>
        <taxon>Pentapetalae</taxon>
        <taxon>rosids</taxon>
        <taxon>malvids</taxon>
        <taxon>Myrtales</taxon>
        <taxon>Melastomataceae</taxon>
        <taxon>Melastomatoideae</taxon>
        <taxon>Melastomateae</taxon>
        <taxon>Melastoma</taxon>
    </lineage>
</organism>
<name>A0ACB9QQP1_9MYRT</name>
<comment type="caution">
    <text evidence="1">The sequence shown here is derived from an EMBL/GenBank/DDBJ whole genome shotgun (WGS) entry which is preliminary data.</text>
</comment>
<gene>
    <name evidence="1" type="ORF">MLD38_023340</name>
</gene>
<reference evidence="2" key="1">
    <citation type="journal article" date="2023" name="Front. Plant Sci.">
        <title>Chromosomal-level genome assembly of Melastoma candidum provides insights into trichome evolution.</title>
        <authorList>
            <person name="Zhong Y."/>
            <person name="Wu W."/>
            <person name="Sun C."/>
            <person name="Zou P."/>
            <person name="Liu Y."/>
            <person name="Dai S."/>
            <person name="Zhou R."/>
        </authorList>
    </citation>
    <scope>NUCLEOTIDE SEQUENCE [LARGE SCALE GENOMIC DNA]</scope>
</reference>